<evidence type="ECO:0000313" key="2">
    <source>
        <dbReference type="Proteomes" id="UP000658278"/>
    </source>
</evidence>
<dbReference type="EMBL" id="JAENII010000001">
    <property type="protein sequence ID" value="MBK1825448.1"/>
    <property type="molecule type" value="Genomic_DNA"/>
</dbReference>
<keyword evidence="2" id="KW-1185">Reference proteome</keyword>
<evidence type="ECO:0000313" key="1">
    <source>
        <dbReference type="EMBL" id="MBK1825448.1"/>
    </source>
</evidence>
<proteinExistence type="predicted"/>
<dbReference type="RefSeq" id="WP_200275054.1">
    <property type="nucleotide sequence ID" value="NZ_JAENII010000001.1"/>
</dbReference>
<name>A0A934R919_9BACT</name>
<dbReference type="Proteomes" id="UP000658278">
    <property type="component" value="Unassembled WGS sequence"/>
</dbReference>
<dbReference type="AlphaFoldDB" id="A0A934R919"/>
<accession>A0A934R919</accession>
<gene>
    <name evidence="1" type="ORF">JIN81_00330</name>
</gene>
<protein>
    <submittedName>
        <fullName evidence="1">Uncharacterized protein</fullName>
    </submittedName>
</protein>
<sequence>MALRIEKAVLRGEIDNTVEGTTTGMIWVVDREDPIVLNLVGDCWRDLAGAKLSFSNLKLTDVRADDLAVMQTGVVGDITASRKARVPTCDLEEMVALQAAGKEVPTVWKNVLYLEWFSEANGRVVIETTDFELSLSESLWSMDGDAEEAQKMANMQAMRDFLEGLIARRPGKSTSSSEDDEFEWERRLRDSDRMTDAYQEVLEKYMDDPNAQQKEAFVMGWDGLLGAMADADDGKGALPVEEREWTEEDEDEMFRPHPLQEEAQELAIRAYDLMHREPEASGYEDTLVVTGTLTEVAGKLAGALNGTYERETGYVLAILKRCLARQNEALSACRRILEVTEDLDESRAIEAFRDEIFALRTKLTDMRQELKRS</sequence>
<organism evidence="1 2">
    <name type="scientific">Haloferula rosea</name>
    <dbReference type="NCBI Taxonomy" id="490093"/>
    <lineage>
        <taxon>Bacteria</taxon>
        <taxon>Pseudomonadati</taxon>
        <taxon>Verrucomicrobiota</taxon>
        <taxon>Verrucomicrobiia</taxon>
        <taxon>Verrucomicrobiales</taxon>
        <taxon>Verrucomicrobiaceae</taxon>
        <taxon>Haloferula</taxon>
    </lineage>
</organism>
<comment type="caution">
    <text evidence="1">The sequence shown here is derived from an EMBL/GenBank/DDBJ whole genome shotgun (WGS) entry which is preliminary data.</text>
</comment>
<reference evidence="1" key="1">
    <citation type="submission" date="2021-01" db="EMBL/GenBank/DDBJ databases">
        <title>Modified the classification status of verrucomicrobia.</title>
        <authorList>
            <person name="Feng X."/>
        </authorList>
    </citation>
    <scope>NUCLEOTIDE SEQUENCE</scope>
    <source>
        <strain evidence="1">KCTC 22201</strain>
    </source>
</reference>